<organism evidence="1">
    <name type="scientific">Arundo donax</name>
    <name type="common">Giant reed</name>
    <name type="synonym">Donax arundinaceus</name>
    <dbReference type="NCBI Taxonomy" id="35708"/>
    <lineage>
        <taxon>Eukaryota</taxon>
        <taxon>Viridiplantae</taxon>
        <taxon>Streptophyta</taxon>
        <taxon>Embryophyta</taxon>
        <taxon>Tracheophyta</taxon>
        <taxon>Spermatophyta</taxon>
        <taxon>Magnoliopsida</taxon>
        <taxon>Liliopsida</taxon>
        <taxon>Poales</taxon>
        <taxon>Poaceae</taxon>
        <taxon>PACMAD clade</taxon>
        <taxon>Arundinoideae</taxon>
        <taxon>Arundineae</taxon>
        <taxon>Arundo</taxon>
    </lineage>
</organism>
<dbReference type="AlphaFoldDB" id="A0A0A9B2E2"/>
<reference evidence="1" key="1">
    <citation type="submission" date="2014-09" db="EMBL/GenBank/DDBJ databases">
        <authorList>
            <person name="Magalhaes I.L.F."/>
            <person name="Oliveira U."/>
            <person name="Santos F.R."/>
            <person name="Vidigal T.H.D.A."/>
            <person name="Brescovit A.D."/>
            <person name="Santos A.J."/>
        </authorList>
    </citation>
    <scope>NUCLEOTIDE SEQUENCE</scope>
    <source>
        <tissue evidence="1">Shoot tissue taken approximately 20 cm above the soil surface</tissue>
    </source>
</reference>
<accession>A0A0A9B2E2</accession>
<proteinExistence type="predicted"/>
<dbReference type="EMBL" id="GBRH01241577">
    <property type="protein sequence ID" value="JAD56318.1"/>
    <property type="molecule type" value="Transcribed_RNA"/>
</dbReference>
<protein>
    <submittedName>
        <fullName evidence="1">Uncharacterized protein</fullName>
    </submittedName>
</protein>
<name>A0A0A9B2E2_ARUDO</name>
<evidence type="ECO:0000313" key="1">
    <source>
        <dbReference type="EMBL" id="JAD56318.1"/>
    </source>
</evidence>
<reference evidence="1" key="2">
    <citation type="journal article" date="2015" name="Data Brief">
        <title>Shoot transcriptome of the giant reed, Arundo donax.</title>
        <authorList>
            <person name="Barrero R.A."/>
            <person name="Guerrero F.D."/>
            <person name="Moolhuijzen P."/>
            <person name="Goolsby J.A."/>
            <person name="Tidwell J."/>
            <person name="Bellgard S.E."/>
            <person name="Bellgard M.I."/>
        </authorList>
    </citation>
    <scope>NUCLEOTIDE SEQUENCE</scope>
    <source>
        <tissue evidence="1">Shoot tissue taken approximately 20 cm above the soil surface</tissue>
    </source>
</reference>
<sequence length="36" mass="4247">MKQALELLHPFRIYSAILCENLDPKELKKTGNYKKL</sequence>